<dbReference type="Pfam" id="PF13516">
    <property type="entry name" value="LRR_6"/>
    <property type="match status" value="1"/>
</dbReference>
<name>A0A3S3PFD9_9ACAR</name>
<dbReference type="InterPro" id="IPR032675">
    <property type="entry name" value="LRR_dom_sf"/>
</dbReference>
<comment type="caution">
    <text evidence="1">The sequence shown here is derived from an EMBL/GenBank/DDBJ whole genome shotgun (WGS) entry which is preliminary data.</text>
</comment>
<accession>A0A3S3PFD9</accession>
<sequence>MVCRKWHFLCKEYNIYANHSCVGTWCKSDFCTESGHKVNECDNISQFFLPLDKNLSEKTFKGKYELNKDKLREVLAKCAKVKALVLKFARISDIETLDVIANHCPQLEHLDLSHTWTKPETMFRLNSFIASVGHNLTHLNLLGFDKITENQLRVFMYGCPNIEHLIIGIGSDNLASIGDQPSKGQFLALVGDRIKKVHIYFKYDDASCIEENNFGANSLNALAKGNGRFIEELKINGVLSSNWIEIISKNFKQLKTFSIGGFFIDLRIESNYQEMGAIIARLTNLENLIIRFPENISFEVGLLDIIRGCRKMKSLQIYGTPISDSLIIQLPHYCPNLSKLCLYYMRRSVAPNPRILPTDHCLPFVAQLRNLEHLALHCCEVTDDGLLDVITACPQLSVIDVRNCTLVTQTLVNICAQLASVRSKSLVKLYIFGTNIRDENIGNVTSNFHLSRQRFIYVDEESLAYNCDGLFVPNLYDN</sequence>
<proteinExistence type="predicted"/>
<dbReference type="OrthoDB" id="549243at2759"/>
<dbReference type="STRING" id="1965070.A0A3S3PFD9"/>
<dbReference type="PANTHER" id="PTHR38926">
    <property type="entry name" value="F-BOX DOMAIN CONTAINING PROTEIN, EXPRESSED"/>
    <property type="match status" value="1"/>
</dbReference>
<organism evidence="1 2">
    <name type="scientific">Dinothrombium tinctorium</name>
    <dbReference type="NCBI Taxonomy" id="1965070"/>
    <lineage>
        <taxon>Eukaryota</taxon>
        <taxon>Metazoa</taxon>
        <taxon>Ecdysozoa</taxon>
        <taxon>Arthropoda</taxon>
        <taxon>Chelicerata</taxon>
        <taxon>Arachnida</taxon>
        <taxon>Acari</taxon>
        <taxon>Acariformes</taxon>
        <taxon>Trombidiformes</taxon>
        <taxon>Prostigmata</taxon>
        <taxon>Anystina</taxon>
        <taxon>Parasitengona</taxon>
        <taxon>Trombidioidea</taxon>
        <taxon>Trombidiidae</taxon>
        <taxon>Dinothrombium</taxon>
    </lineage>
</organism>
<dbReference type="Gene3D" id="3.80.10.10">
    <property type="entry name" value="Ribonuclease Inhibitor"/>
    <property type="match status" value="2"/>
</dbReference>
<dbReference type="PANTHER" id="PTHR38926:SF5">
    <property type="entry name" value="F-BOX AND LEUCINE-RICH REPEAT PROTEIN 6"/>
    <property type="match status" value="1"/>
</dbReference>
<evidence type="ECO:0000313" key="1">
    <source>
        <dbReference type="EMBL" id="RWS11350.1"/>
    </source>
</evidence>
<dbReference type="AlphaFoldDB" id="A0A3S3PFD9"/>
<keyword evidence="2" id="KW-1185">Reference proteome</keyword>
<dbReference type="Proteomes" id="UP000285301">
    <property type="component" value="Unassembled WGS sequence"/>
</dbReference>
<dbReference type="SUPFAM" id="SSF52047">
    <property type="entry name" value="RNI-like"/>
    <property type="match status" value="1"/>
</dbReference>
<evidence type="ECO:0000313" key="2">
    <source>
        <dbReference type="Proteomes" id="UP000285301"/>
    </source>
</evidence>
<protein>
    <submittedName>
        <fullName evidence="1">F-box/LRR-repeat protein 2-like protein</fullName>
    </submittedName>
</protein>
<reference evidence="1 2" key="1">
    <citation type="journal article" date="2018" name="Gigascience">
        <title>Genomes of trombidid mites reveal novel predicted allergens and laterally-transferred genes associated with secondary metabolism.</title>
        <authorList>
            <person name="Dong X."/>
            <person name="Chaisiri K."/>
            <person name="Xia D."/>
            <person name="Armstrong S.D."/>
            <person name="Fang Y."/>
            <person name="Donnelly M.J."/>
            <person name="Kadowaki T."/>
            <person name="McGarry J.W."/>
            <person name="Darby A.C."/>
            <person name="Makepeace B.L."/>
        </authorList>
    </citation>
    <scope>NUCLEOTIDE SEQUENCE [LARGE SCALE GENOMIC DNA]</scope>
    <source>
        <strain evidence="1">UoL-WK</strain>
    </source>
</reference>
<dbReference type="InterPro" id="IPR006553">
    <property type="entry name" value="Leu-rich_rpt_Cys-con_subtyp"/>
</dbReference>
<dbReference type="SMART" id="SM00367">
    <property type="entry name" value="LRR_CC"/>
    <property type="match status" value="5"/>
</dbReference>
<gene>
    <name evidence="1" type="ORF">B4U79_17535</name>
</gene>
<dbReference type="EMBL" id="NCKU01001751">
    <property type="protein sequence ID" value="RWS11350.1"/>
    <property type="molecule type" value="Genomic_DNA"/>
</dbReference>
<dbReference type="InterPro" id="IPR001611">
    <property type="entry name" value="Leu-rich_rpt"/>
</dbReference>